<evidence type="ECO:0000313" key="5">
    <source>
        <dbReference type="Proteomes" id="UP000289152"/>
    </source>
</evidence>
<feature type="domain" description="RRM" evidence="3">
    <location>
        <begin position="614"/>
        <end position="692"/>
    </location>
</feature>
<evidence type="ECO:0000313" key="4">
    <source>
        <dbReference type="EMBL" id="RXK34965.1"/>
    </source>
</evidence>
<dbReference type="GO" id="GO:0003723">
    <property type="term" value="F:RNA binding"/>
    <property type="evidence" value="ECO:0007669"/>
    <property type="project" value="UniProtKB-UniRule"/>
</dbReference>
<dbReference type="InterPro" id="IPR012677">
    <property type="entry name" value="Nucleotide-bd_a/b_plait_sf"/>
</dbReference>
<evidence type="ECO:0000256" key="2">
    <source>
        <dbReference type="SAM" id="MobiDB-lite"/>
    </source>
</evidence>
<feature type="region of interest" description="Disordered" evidence="2">
    <location>
        <begin position="1"/>
        <end position="27"/>
    </location>
</feature>
<dbReference type="STRING" id="5217.A0A4Q1BDM9"/>
<feature type="compositionally biased region" description="Basic and acidic residues" evidence="2">
    <location>
        <begin position="531"/>
        <end position="542"/>
    </location>
</feature>
<dbReference type="InterPro" id="IPR018829">
    <property type="entry name" value="DUF2433"/>
</dbReference>
<organism evidence="4 5">
    <name type="scientific">Tremella mesenterica</name>
    <name type="common">Jelly fungus</name>
    <dbReference type="NCBI Taxonomy" id="5217"/>
    <lineage>
        <taxon>Eukaryota</taxon>
        <taxon>Fungi</taxon>
        <taxon>Dikarya</taxon>
        <taxon>Basidiomycota</taxon>
        <taxon>Agaricomycotina</taxon>
        <taxon>Tremellomycetes</taxon>
        <taxon>Tremellales</taxon>
        <taxon>Tremellaceae</taxon>
        <taxon>Tremella</taxon>
    </lineage>
</organism>
<keyword evidence="1" id="KW-0694">RNA-binding</keyword>
<sequence>MTATRLVNGLASPPATEKESSAASPPRVVLAGKTGRILCVADIRGDHHELNRLIREHEATAVIHTGDFGFINSESLDRMNDNVLRHLIQYSPLLPPATRQQLLAIPPSAPRADLIKALNDSSTHFPLSQFPHLLSGAITFPVPVFTVYGLIEDVRVMEKFRTGEYEVHNLTILDECSTRVIDVSGIKLRLFGLGGAVAFHKLFDSGDGRATIAGGEGTMWATALQIGELIDTAQRNFDSTETRLLICSAPVSRHGILAQLASVIKADLTISGGLHFRYPASFNDYSIHGDFDLYQNKFISARDTFSSVYSTVKDRIESSLTPEQIILLKKTLAATEYVPKAPQHEADDQHWTNQWHWVLSDASTGHLLLSITDARISMESKSQGINFAHRSANAPAPPSAPLPTQPQIPIQQPQRSAAEPHSFPKPGAMPPVRSEPVHGFEKPPINRTQPSMNTFRQPIPPRPLQMPNRPPTNPNGPVAPPAATSGVPAQINTNGPHPVPSRPAGQVPRNPRGPPGNLAGHALAAAGMSKPENKPTIKETESRQGPIAGRPALSPANGKITPAPAPAQTENRKPDGAINGREVARESEAKEGVNGEEARGTPADGEERTHSRKNSLFIKNLPQPVKDEDIRKSFGALADKITHVKVPYDHIRKNTRDFGYVDFATEEDAKAALESHTGKIGDKDVQVSISNPPARPPFDPRNSRGRGRGSFRGVSGMRGRGMTHGTAGSRDMTPKEGSGDKTSTTGGNVASGVKKEVSNGAVRKETPAATVKAD</sequence>
<evidence type="ECO:0000259" key="3">
    <source>
        <dbReference type="PROSITE" id="PS50102"/>
    </source>
</evidence>
<accession>A0A4Q1BDM9</accession>
<dbReference type="Pfam" id="PF10360">
    <property type="entry name" value="DUF2433"/>
    <property type="match status" value="1"/>
</dbReference>
<feature type="compositionally biased region" description="Basic and acidic residues" evidence="2">
    <location>
        <begin position="674"/>
        <end position="685"/>
    </location>
</feature>
<name>A0A4Q1BDM9_TREME</name>
<dbReference type="InterPro" id="IPR000504">
    <property type="entry name" value="RRM_dom"/>
</dbReference>
<dbReference type="Gene3D" id="3.30.70.330">
    <property type="match status" value="1"/>
</dbReference>
<dbReference type="InParanoid" id="A0A4Q1BDM9"/>
<dbReference type="SMART" id="SM00360">
    <property type="entry name" value="RRM"/>
    <property type="match status" value="1"/>
</dbReference>
<feature type="region of interest" description="Disordered" evidence="2">
    <location>
        <begin position="389"/>
        <end position="623"/>
    </location>
</feature>
<feature type="compositionally biased region" description="Pro residues" evidence="2">
    <location>
        <begin position="395"/>
        <end position="406"/>
    </location>
</feature>
<feature type="region of interest" description="Disordered" evidence="2">
    <location>
        <begin position="674"/>
        <end position="774"/>
    </location>
</feature>
<dbReference type="Pfam" id="PF00076">
    <property type="entry name" value="RRM_1"/>
    <property type="match status" value="1"/>
</dbReference>
<dbReference type="SUPFAM" id="SSF54928">
    <property type="entry name" value="RNA-binding domain, RBD"/>
    <property type="match status" value="1"/>
</dbReference>
<dbReference type="EMBL" id="SDIL01000168">
    <property type="protein sequence ID" value="RXK34965.1"/>
    <property type="molecule type" value="Genomic_DNA"/>
</dbReference>
<dbReference type="CDD" id="cd00590">
    <property type="entry name" value="RRM_SF"/>
    <property type="match status" value="1"/>
</dbReference>
<dbReference type="AlphaFoldDB" id="A0A4Q1BDM9"/>
<dbReference type="InterPro" id="IPR052743">
    <property type="entry name" value="Glutaminase_GtaA"/>
</dbReference>
<comment type="caution">
    <text evidence="4">The sequence shown here is derived from an EMBL/GenBank/DDBJ whole genome shotgun (WGS) entry which is preliminary data.</text>
</comment>
<feature type="compositionally biased region" description="Low complexity" evidence="2">
    <location>
        <begin position="515"/>
        <end position="527"/>
    </location>
</feature>
<keyword evidence="5" id="KW-1185">Reference proteome</keyword>
<evidence type="ECO:0000256" key="1">
    <source>
        <dbReference type="PROSITE-ProRule" id="PRU00176"/>
    </source>
</evidence>
<dbReference type="VEuPathDB" id="FungiDB:TREMEDRAFT_74300"/>
<dbReference type="PANTHER" id="PTHR31987:SF11">
    <property type="entry name" value="DUF2433 DOMAIN-CONTAINING PROTEIN"/>
    <property type="match status" value="1"/>
</dbReference>
<reference evidence="4 5" key="1">
    <citation type="submission" date="2016-06" db="EMBL/GenBank/DDBJ databases">
        <title>Evolution of pathogenesis and genome organization in the Tremellales.</title>
        <authorList>
            <person name="Cuomo C."/>
            <person name="Litvintseva A."/>
            <person name="Heitman J."/>
            <person name="Chen Y."/>
            <person name="Sun S."/>
            <person name="Springer D."/>
            <person name="Dromer F."/>
            <person name="Young S."/>
            <person name="Zeng Q."/>
            <person name="Chapman S."/>
            <person name="Gujja S."/>
            <person name="Saif S."/>
            <person name="Birren B."/>
        </authorList>
    </citation>
    <scope>NUCLEOTIDE SEQUENCE [LARGE SCALE GENOMIC DNA]</scope>
    <source>
        <strain evidence="4 5">ATCC 28783</strain>
    </source>
</reference>
<dbReference type="Proteomes" id="UP000289152">
    <property type="component" value="Unassembled WGS sequence"/>
</dbReference>
<dbReference type="PANTHER" id="PTHR31987">
    <property type="entry name" value="GLUTAMINASE A-RELATED"/>
    <property type="match status" value="1"/>
</dbReference>
<feature type="compositionally biased region" description="Basic and acidic residues" evidence="2">
    <location>
        <begin position="582"/>
        <end position="609"/>
    </location>
</feature>
<gene>
    <name evidence="4" type="ORF">M231_07779</name>
</gene>
<dbReference type="OrthoDB" id="3918848at2759"/>
<protein>
    <recommendedName>
        <fullName evidence="3">RRM domain-containing protein</fullName>
    </recommendedName>
</protein>
<dbReference type="InterPro" id="IPR035979">
    <property type="entry name" value="RBD_domain_sf"/>
</dbReference>
<feature type="compositionally biased region" description="Polar residues" evidence="2">
    <location>
        <begin position="446"/>
        <end position="455"/>
    </location>
</feature>
<dbReference type="PROSITE" id="PS50102">
    <property type="entry name" value="RRM"/>
    <property type="match status" value="1"/>
</dbReference>
<feature type="compositionally biased region" description="Pro residues" evidence="2">
    <location>
        <begin position="458"/>
        <end position="480"/>
    </location>
</feature>
<feature type="compositionally biased region" description="Basic and acidic residues" evidence="2">
    <location>
        <begin position="753"/>
        <end position="766"/>
    </location>
</feature>
<proteinExistence type="predicted"/>